<organism evidence="1 2">
    <name type="scientific">Alternaria gaisen</name>
    <dbReference type="NCBI Taxonomy" id="167740"/>
    <lineage>
        <taxon>Eukaryota</taxon>
        <taxon>Fungi</taxon>
        <taxon>Dikarya</taxon>
        <taxon>Ascomycota</taxon>
        <taxon>Pezizomycotina</taxon>
        <taxon>Dothideomycetes</taxon>
        <taxon>Pleosporomycetidae</taxon>
        <taxon>Pleosporales</taxon>
        <taxon>Pleosporineae</taxon>
        <taxon>Pleosporaceae</taxon>
        <taxon>Alternaria</taxon>
        <taxon>Alternaria sect. Alternaria</taxon>
    </lineage>
</organism>
<gene>
    <name evidence="1" type="ORF">AG0111_0g12803</name>
</gene>
<dbReference type="EMBL" id="PDWZ02000020">
    <property type="protein sequence ID" value="KAB2098996.1"/>
    <property type="molecule type" value="Genomic_DNA"/>
</dbReference>
<sequence length="472" mass="54137">MVVPDPGVGFFVSFNDLNPHTQKQCIYFVKKLRADRRCTIPCSDDDNKRAIELYSIINKKEWEHVLVDEIKEYIESNCCREWHQNAILSSSLFVPLVKRWLDEIKIRKHSNQPSSHSTHSSTPTTPERTSETGSSVRSLCNTTASSATSRVSTVETPFSSRSYSDSNISEGSVVTPTSLQPKEDPAPLPCVSPITKAEPLEARKQHFLRFRADSLLELSQGVEHERLAEFTPRIRKPTFKDTVAWKMCEDLNVRNPKRDHETGMVYMYRRESSPGYIKIGWTAKSVEKRLAQWLKCGYTPIELFRATGVPHAQRVETLTHYELIKEWRKERPCEVCSEKTGKPVCHQEWFEVSKEPAIHILKTWVELFKKASPYELSGSLKSEWREVVNEMKKNNETVTSKKLLEHYEATVAKESVRTKETVEAEGVVFVEERSDAKQGADATEETIKNEKMVIKKEIVVKEEEITAELSTQ</sequence>
<evidence type="ECO:0000313" key="2">
    <source>
        <dbReference type="Proteomes" id="UP000293547"/>
    </source>
</evidence>
<dbReference type="Proteomes" id="UP000293547">
    <property type="component" value="Unassembled WGS sequence"/>
</dbReference>
<evidence type="ECO:0000313" key="1">
    <source>
        <dbReference type="EMBL" id="KAB2098996.1"/>
    </source>
</evidence>
<proteinExistence type="predicted"/>
<protein>
    <submittedName>
        <fullName evidence="1">Uncharacterized protein</fullName>
    </submittedName>
</protein>
<keyword evidence="2" id="KW-1185">Reference proteome</keyword>
<comment type="caution">
    <text evidence="1">The sequence shown here is derived from an EMBL/GenBank/DDBJ whole genome shotgun (WGS) entry which is preliminary data.</text>
</comment>
<name>A0ACB6F3I3_9PLEO</name>
<accession>A0ACB6F3I3</accession>
<reference evidence="1 2" key="1">
    <citation type="journal article" date="2019" name="bioRxiv">
        <title>Genomics, evolutionary history and diagnostics of the Alternaria alternata species group including apple and Asian pear pathotypes.</title>
        <authorList>
            <person name="Armitage A.D."/>
            <person name="Cockerton H.M."/>
            <person name="Sreenivasaprasad S."/>
            <person name="Woodhall J.W."/>
            <person name="Lane C.R."/>
            <person name="Harrison R.J."/>
            <person name="Clarkson J.P."/>
        </authorList>
    </citation>
    <scope>NUCLEOTIDE SEQUENCE [LARGE SCALE GENOMIC DNA]</scope>
    <source>
        <strain evidence="1 2">FERA 650</strain>
    </source>
</reference>